<name>A0A327VSV2_9BACT</name>
<dbReference type="EMBL" id="QLMA01000006">
    <property type="protein sequence ID" value="RAJ79127.1"/>
    <property type="molecule type" value="Genomic_DNA"/>
</dbReference>
<dbReference type="RefSeq" id="WP_111593596.1">
    <property type="nucleotide sequence ID" value="NZ_QLMA01000006.1"/>
</dbReference>
<sequence length="329" mass="36795">MTINFKSYIPFIAGIVLLFTACSKSDDYAVPTPKDQLQNDCIKRSLGPNLVGSNIEFAYAMALPKTRGKLVSAQVEASIQGAAGTYLENRSFYTNNSGVDVPVKIGDPSVNNGNATTTNFTVDTNAATLRYFYQVPEEARGKKVSFTFTAKSSNGETVTYKMGPYTVSKMDMALDLGVNDADSSYISIADMKVYRRSQPVDPTKIDLIYMYRTFPTVTFKHALVAPAAPKEYLTDFVVPNNATNDVRLVKAFNLRDQQLARQQYGIFIDDPDFLAQNFTNMPDYFLNIKQEAGAWVETADGKYRAYIYFNVVDDAKKRMTISIKRYTMK</sequence>
<keyword evidence="3" id="KW-1185">Reference proteome</keyword>
<comment type="caution">
    <text evidence="2">The sequence shown here is derived from an EMBL/GenBank/DDBJ whole genome shotgun (WGS) entry which is preliminary data.</text>
</comment>
<proteinExistence type="predicted"/>
<protein>
    <submittedName>
        <fullName evidence="2">Uncharacterized protein DUF4466</fullName>
    </submittedName>
</protein>
<dbReference type="Pfam" id="PF14725">
    <property type="entry name" value="DUF4466"/>
    <property type="match status" value="1"/>
</dbReference>
<dbReference type="InterPro" id="IPR041873">
    <property type="entry name" value="PARMER_03128_N"/>
</dbReference>
<dbReference type="InterPro" id="IPR028072">
    <property type="entry name" value="DUF4466"/>
</dbReference>
<organism evidence="2 3">
    <name type="scientific">Chitinophaga dinghuensis</name>
    <dbReference type="NCBI Taxonomy" id="1539050"/>
    <lineage>
        <taxon>Bacteria</taxon>
        <taxon>Pseudomonadati</taxon>
        <taxon>Bacteroidota</taxon>
        <taxon>Chitinophagia</taxon>
        <taxon>Chitinophagales</taxon>
        <taxon>Chitinophagaceae</taxon>
        <taxon>Chitinophaga</taxon>
    </lineage>
</organism>
<dbReference type="Proteomes" id="UP000249819">
    <property type="component" value="Unassembled WGS sequence"/>
</dbReference>
<dbReference type="CDD" id="cd12106">
    <property type="entry name" value="PARMER_03128_N"/>
    <property type="match status" value="1"/>
</dbReference>
<gene>
    <name evidence="2" type="ORF">CLV59_106187</name>
</gene>
<dbReference type="CDD" id="cd07472">
    <property type="entry name" value="HmuY_like"/>
    <property type="match status" value="1"/>
</dbReference>
<evidence type="ECO:0000313" key="3">
    <source>
        <dbReference type="Proteomes" id="UP000249819"/>
    </source>
</evidence>
<dbReference type="PROSITE" id="PS51257">
    <property type="entry name" value="PROKAR_LIPOPROTEIN"/>
    <property type="match status" value="1"/>
</dbReference>
<evidence type="ECO:0000313" key="2">
    <source>
        <dbReference type="EMBL" id="RAJ79127.1"/>
    </source>
</evidence>
<feature type="domain" description="DUF4466" evidence="1">
    <location>
        <begin position="24"/>
        <end position="328"/>
    </location>
</feature>
<accession>A0A327VSV2</accession>
<dbReference type="OrthoDB" id="1045786at2"/>
<dbReference type="AlphaFoldDB" id="A0A327VSV2"/>
<evidence type="ECO:0000259" key="1">
    <source>
        <dbReference type="Pfam" id="PF14725"/>
    </source>
</evidence>
<reference evidence="2 3" key="1">
    <citation type="submission" date="2018-06" db="EMBL/GenBank/DDBJ databases">
        <title>Genomic Encyclopedia of Archaeal and Bacterial Type Strains, Phase II (KMG-II): from individual species to whole genera.</title>
        <authorList>
            <person name="Goeker M."/>
        </authorList>
    </citation>
    <scope>NUCLEOTIDE SEQUENCE [LARGE SCALE GENOMIC DNA]</scope>
    <source>
        <strain evidence="2 3">DSM 29821</strain>
    </source>
</reference>
<dbReference type="Gene3D" id="2.60.40.3550">
    <property type="entry name" value="Domain of unknown function DUF4466"/>
    <property type="match status" value="1"/>
</dbReference>